<dbReference type="SMART" id="SM00642">
    <property type="entry name" value="Aamy"/>
    <property type="match status" value="1"/>
</dbReference>
<dbReference type="NCBIfam" id="TIGR02402">
    <property type="entry name" value="trehalose_TreZ"/>
    <property type="match status" value="1"/>
</dbReference>
<dbReference type="InterPro" id="IPR013783">
    <property type="entry name" value="Ig-like_fold"/>
</dbReference>
<keyword evidence="7 14" id="KW-0378">Hydrolase</keyword>
<evidence type="ECO:0000256" key="5">
    <source>
        <dbReference type="ARBA" id="ARBA00015938"/>
    </source>
</evidence>
<evidence type="ECO:0000256" key="1">
    <source>
        <dbReference type="ARBA" id="ARBA00004496"/>
    </source>
</evidence>
<dbReference type="InterPro" id="IPR017853">
    <property type="entry name" value="GH"/>
</dbReference>
<evidence type="ECO:0000256" key="18">
    <source>
        <dbReference type="SAM" id="MobiDB-lite"/>
    </source>
</evidence>
<dbReference type="PANTHER" id="PTHR43651:SF11">
    <property type="entry name" value="MALTO-OLIGOSYLTREHALOSE TREHALOHYDROLASE"/>
    <property type="match status" value="1"/>
</dbReference>
<reference evidence="20 21" key="1">
    <citation type="submission" date="2016-10" db="EMBL/GenBank/DDBJ databases">
        <authorList>
            <person name="de Groot N.N."/>
        </authorList>
    </citation>
    <scope>NUCLEOTIDE SEQUENCE [LARGE SCALE GENOMIC DNA]</scope>
    <source>
        <strain evidence="20 21">MON 2.2</strain>
    </source>
</reference>
<feature type="region of interest" description="Disordered" evidence="18">
    <location>
        <begin position="60"/>
        <end position="89"/>
    </location>
</feature>
<feature type="active site" description="Nucleophile" evidence="15">
    <location>
        <position position="257"/>
    </location>
</feature>
<accession>A0A1G6WYZ2</accession>
<name>A0A1G6WYZ2_9ACTN</name>
<dbReference type="Gene3D" id="1.10.10.760">
    <property type="entry name" value="E-set domains of sugar-utilizing enzymes"/>
    <property type="match status" value="1"/>
</dbReference>
<dbReference type="STRING" id="675864.SAMN04489747_1570"/>
<dbReference type="GO" id="GO:0005737">
    <property type="term" value="C:cytoplasm"/>
    <property type="evidence" value="ECO:0007669"/>
    <property type="project" value="UniProtKB-SubCell"/>
</dbReference>
<organism evidence="20 21">
    <name type="scientific">Auraticoccus monumenti</name>
    <dbReference type="NCBI Taxonomy" id="675864"/>
    <lineage>
        <taxon>Bacteria</taxon>
        <taxon>Bacillati</taxon>
        <taxon>Actinomycetota</taxon>
        <taxon>Actinomycetes</taxon>
        <taxon>Propionibacteriales</taxon>
        <taxon>Propionibacteriaceae</taxon>
        <taxon>Auraticoccus</taxon>
    </lineage>
</organism>
<dbReference type="CDD" id="cd02853">
    <property type="entry name" value="E_set_MTHase_like_N"/>
    <property type="match status" value="1"/>
</dbReference>
<dbReference type="PIRSF" id="PIRSF006337">
    <property type="entry name" value="Trehalose_TreZ"/>
    <property type="match status" value="1"/>
</dbReference>
<feature type="site" description="Transition state stabilizer" evidence="17">
    <location>
        <position position="391"/>
    </location>
</feature>
<keyword evidence="21" id="KW-1185">Reference proteome</keyword>
<feature type="binding site" evidence="16">
    <location>
        <begin position="255"/>
        <end position="260"/>
    </location>
    <ligand>
        <name>substrate</name>
    </ligand>
</feature>
<keyword evidence="6" id="KW-0963">Cytoplasm</keyword>
<evidence type="ECO:0000256" key="13">
    <source>
        <dbReference type="NCBIfam" id="TIGR02402"/>
    </source>
</evidence>
<keyword evidence="8" id="KW-0119">Carbohydrate metabolism</keyword>
<dbReference type="GO" id="GO:0005992">
    <property type="term" value="P:trehalose biosynthetic process"/>
    <property type="evidence" value="ECO:0007669"/>
    <property type="project" value="UniProtKB-UniRule"/>
</dbReference>
<comment type="subcellular location">
    <subcellularLocation>
        <location evidence="1 15">Cytoplasm</location>
    </subcellularLocation>
</comment>
<evidence type="ECO:0000259" key="19">
    <source>
        <dbReference type="SMART" id="SM00642"/>
    </source>
</evidence>
<dbReference type="Proteomes" id="UP000198546">
    <property type="component" value="Chromosome i"/>
</dbReference>
<evidence type="ECO:0000256" key="14">
    <source>
        <dbReference type="PIRNR" id="PIRNR006337"/>
    </source>
</evidence>
<dbReference type="InterPro" id="IPR044901">
    <property type="entry name" value="Trehalose_TreZ_E-set_sf"/>
</dbReference>
<dbReference type="GO" id="GO:0033942">
    <property type="term" value="F:4-alpha-D-(1-&gt;4)-alpha-D-glucanotrehalose trehalohydrolase activity"/>
    <property type="evidence" value="ECO:0007669"/>
    <property type="project" value="UniProtKB-EC"/>
</dbReference>
<protein>
    <recommendedName>
        <fullName evidence="5 13">Malto-oligosyltrehalose trehalohydrolase</fullName>
        <shortName evidence="14">MTHase</shortName>
        <ecNumber evidence="4 13">3.2.1.141</ecNumber>
    </recommendedName>
    <alternativeName>
        <fullName evidence="11 14">4-alpha-D-((1-&gt;4)-alpha-D-glucano)trehalose trehalohydrolase</fullName>
    </alternativeName>
    <alternativeName>
        <fullName evidence="10 14">Maltooligosyl trehalose trehalohydrolase</fullName>
    </alternativeName>
</protein>
<sequence length="596" mass="65206">MTSTTRSESDRFAVWAPRPQQVTLVADGTQVAMSRDDDGWWRPTDLPAGLAEGEVDYGYLLDEEPTPRPDPRSPRQPEGVHGLSRTFDPSAHQWQDGAWTGRQLAGGVVYEMHIGTFTPEGTFAAAEERLDHLVELGVDLLEILPVNGFNGTHNWGYDGVLWYTVHEAYGGPAAYQHFVDACHQRGLGVVQDVVYNHLGPSGNYLPEFGPYYNEAANTTWGTAINFDGRGSDTVRRYVVDNALMWLRDMHVDGLRLDAVHALADPGQAYDILEQLAVETDALSAAVGRPLTLIAESDMNNPRLITPRQAGGFGLAGQWSDDFHHALLTNLTGDTAGWFADFAGLDSLAKVLTRGFFHDGTWSSFRGRTHGRPVDLTHTPSWRLVVCSANHDQIGNRADGSRPRSRMSQGQLAVAAAFTLLGPSTPMVFMGEEWGASTPWAFFSSHPEPELGKAVSEGRLAEFAEMDWDPETVPDPQDPATFTSSRLDWSEPTGGEHADLLAWYRELIGLRRTRPELTDPRWSEVSVDHDAEEGWLVLHRGGRSAVTASFSADEVRVPLHEAGLTGAAGLLVSRGDVRVEDGELVLGAHAVGVWATA</sequence>
<dbReference type="Gene3D" id="3.20.20.80">
    <property type="entry name" value="Glycosidases"/>
    <property type="match status" value="1"/>
</dbReference>
<evidence type="ECO:0000256" key="2">
    <source>
        <dbReference type="ARBA" id="ARBA00005199"/>
    </source>
</evidence>
<dbReference type="EC" id="3.2.1.141" evidence="4 13"/>
<dbReference type="AlphaFoldDB" id="A0A1G6WYZ2"/>
<dbReference type="Gene3D" id="2.60.40.10">
    <property type="entry name" value="Immunoglobulins"/>
    <property type="match status" value="1"/>
</dbReference>
<evidence type="ECO:0000256" key="8">
    <source>
        <dbReference type="ARBA" id="ARBA00023277"/>
    </source>
</evidence>
<dbReference type="OrthoDB" id="9800174at2"/>
<evidence type="ECO:0000256" key="16">
    <source>
        <dbReference type="PIRSR" id="PIRSR006337-2"/>
    </source>
</evidence>
<gene>
    <name evidence="20" type="ORF">SAMN04489747_1570</name>
</gene>
<comment type="similarity">
    <text evidence="3 14">Belongs to the glycosyl hydrolase 13 family.</text>
</comment>
<keyword evidence="9 14" id="KW-0326">Glycosidase</keyword>
<evidence type="ECO:0000256" key="15">
    <source>
        <dbReference type="PIRSR" id="PIRSR006337-1"/>
    </source>
</evidence>
<dbReference type="PANTHER" id="PTHR43651">
    <property type="entry name" value="1,4-ALPHA-GLUCAN-BRANCHING ENZYME"/>
    <property type="match status" value="1"/>
</dbReference>
<proteinExistence type="inferred from homology"/>
<evidence type="ECO:0000256" key="6">
    <source>
        <dbReference type="ARBA" id="ARBA00022490"/>
    </source>
</evidence>
<feature type="binding site" evidence="16">
    <location>
        <begin position="320"/>
        <end position="324"/>
    </location>
    <ligand>
        <name>substrate</name>
    </ligand>
</feature>
<evidence type="ECO:0000256" key="7">
    <source>
        <dbReference type="ARBA" id="ARBA00022801"/>
    </source>
</evidence>
<dbReference type="EMBL" id="LT629688">
    <property type="protein sequence ID" value="SDD71061.1"/>
    <property type="molecule type" value="Genomic_DNA"/>
</dbReference>
<dbReference type="SUPFAM" id="SSF51445">
    <property type="entry name" value="(Trans)glycosidases"/>
    <property type="match status" value="1"/>
</dbReference>
<dbReference type="InterPro" id="IPR014756">
    <property type="entry name" value="Ig_E-set"/>
</dbReference>
<dbReference type="RefSeq" id="WP_090592158.1">
    <property type="nucleotide sequence ID" value="NZ_LT629688.1"/>
</dbReference>
<dbReference type="SUPFAM" id="SSF81296">
    <property type="entry name" value="E set domains"/>
    <property type="match status" value="1"/>
</dbReference>
<evidence type="ECO:0000256" key="3">
    <source>
        <dbReference type="ARBA" id="ARBA00008061"/>
    </source>
</evidence>
<evidence type="ECO:0000256" key="4">
    <source>
        <dbReference type="ARBA" id="ARBA00012268"/>
    </source>
</evidence>
<feature type="binding site" evidence="16">
    <location>
        <begin position="390"/>
        <end position="395"/>
    </location>
    <ligand>
        <name>substrate</name>
    </ligand>
</feature>
<evidence type="ECO:0000256" key="17">
    <source>
        <dbReference type="PIRSR" id="PIRSR006337-3"/>
    </source>
</evidence>
<feature type="active site" description="Proton donor" evidence="15">
    <location>
        <position position="295"/>
    </location>
</feature>
<evidence type="ECO:0000256" key="10">
    <source>
        <dbReference type="ARBA" id="ARBA00032057"/>
    </source>
</evidence>
<dbReference type="Pfam" id="PF00128">
    <property type="entry name" value="Alpha-amylase"/>
    <property type="match status" value="1"/>
</dbReference>
<dbReference type="CDD" id="cd11325">
    <property type="entry name" value="AmyAc_GTHase"/>
    <property type="match status" value="1"/>
</dbReference>
<evidence type="ECO:0000313" key="21">
    <source>
        <dbReference type="Proteomes" id="UP000198546"/>
    </source>
</evidence>
<evidence type="ECO:0000256" key="11">
    <source>
        <dbReference type="ARBA" id="ARBA00033284"/>
    </source>
</evidence>
<comment type="pathway">
    <text evidence="2 14">Glycan biosynthesis; trehalose biosynthesis.</text>
</comment>
<feature type="domain" description="Glycosyl hydrolase family 13 catalytic" evidence="19">
    <location>
        <begin position="111"/>
        <end position="510"/>
    </location>
</feature>
<dbReference type="InterPro" id="IPR006047">
    <property type="entry name" value="GH13_cat_dom"/>
</dbReference>
<feature type="compositionally biased region" description="Basic and acidic residues" evidence="18">
    <location>
        <begin position="65"/>
        <end position="75"/>
    </location>
</feature>
<comment type="catalytic activity">
    <reaction evidence="12 14">
        <text>hydrolysis of (1-&gt;4)-alpha-D-glucosidic linkage in 4-alpha-D-[(1-&gt;4)-alpha-D-glucanosyl]n trehalose to yield trehalose and (1-&gt;4)-alpha-D-glucan.</text>
        <dbReference type="EC" id="3.2.1.141"/>
    </reaction>
</comment>
<dbReference type="InterPro" id="IPR012768">
    <property type="entry name" value="Trehalose_TreZ"/>
</dbReference>
<dbReference type="UniPathway" id="UPA00299"/>
<evidence type="ECO:0000313" key="20">
    <source>
        <dbReference type="EMBL" id="SDD71061.1"/>
    </source>
</evidence>
<evidence type="ECO:0000256" key="12">
    <source>
        <dbReference type="ARBA" id="ARBA00034013"/>
    </source>
</evidence>
<evidence type="ECO:0000256" key="9">
    <source>
        <dbReference type="ARBA" id="ARBA00023295"/>
    </source>
</evidence>